<dbReference type="GO" id="GO:0005634">
    <property type="term" value="C:nucleus"/>
    <property type="evidence" value="ECO:0007669"/>
    <property type="project" value="TreeGrafter"/>
</dbReference>
<evidence type="ECO:0000313" key="4">
    <source>
        <dbReference type="Proteomes" id="UP000192247"/>
    </source>
</evidence>
<keyword evidence="4" id="KW-1185">Reference proteome</keyword>
<dbReference type="InterPro" id="IPR029052">
    <property type="entry name" value="Metallo-depent_PP-like"/>
</dbReference>
<dbReference type="Proteomes" id="UP000192247">
    <property type="component" value="Unassembled WGS sequence"/>
</dbReference>
<sequence length="111" mass="12396">MVGHFGSLQSHKFRLSKTGARKARSEPGRSLSVYIRYSGTRSVLKNVDIRSWESALVENTIICMHGGLSPELDNLNQLRDIPRPIDIPNHGLLCDILWADPDDDVIGTSLR</sequence>
<dbReference type="EMBL" id="MNPL01031642">
    <property type="protein sequence ID" value="OQR66631.1"/>
    <property type="molecule type" value="Genomic_DNA"/>
</dbReference>
<dbReference type="Gene3D" id="3.60.21.10">
    <property type="match status" value="1"/>
</dbReference>
<dbReference type="InterPro" id="IPR050341">
    <property type="entry name" value="PP1_catalytic_subunit"/>
</dbReference>
<dbReference type="PANTHER" id="PTHR11668:SF504">
    <property type="entry name" value="SERINE_THREONINE-PROTEIN PHOSPHATASE PP1 ISOZYME 6"/>
    <property type="match status" value="1"/>
</dbReference>
<organism evidence="3 4">
    <name type="scientific">Tropilaelaps mercedesae</name>
    <dbReference type="NCBI Taxonomy" id="418985"/>
    <lineage>
        <taxon>Eukaryota</taxon>
        <taxon>Metazoa</taxon>
        <taxon>Ecdysozoa</taxon>
        <taxon>Arthropoda</taxon>
        <taxon>Chelicerata</taxon>
        <taxon>Arachnida</taxon>
        <taxon>Acari</taxon>
        <taxon>Parasitiformes</taxon>
        <taxon>Mesostigmata</taxon>
        <taxon>Gamasina</taxon>
        <taxon>Dermanyssoidea</taxon>
        <taxon>Laelapidae</taxon>
        <taxon>Tropilaelaps</taxon>
    </lineage>
</organism>
<dbReference type="GO" id="GO:0005737">
    <property type="term" value="C:cytoplasm"/>
    <property type="evidence" value="ECO:0007669"/>
    <property type="project" value="TreeGrafter"/>
</dbReference>
<dbReference type="SUPFAM" id="SSF56300">
    <property type="entry name" value="Metallo-dependent phosphatases"/>
    <property type="match status" value="1"/>
</dbReference>
<accession>A0A1V9WZL5</accession>
<dbReference type="STRING" id="418985.A0A1V9WZL5"/>
<dbReference type="InParanoid" id="A0A1V9WZL5"/>
<dbReference type="GO" id="GO:0004722">
    <property type="term" value="F:protein serine/threonine phosphatase activity"/>
    <property type="evidence" value="ECO:0007669"/>
    <property type="project" value="TreeGrafter"/>
</dbReference>
<feature type="compositionally biased region" description="Basic residues" evidence="1">
    <location>
        <begin position="11"/>
        <end position="22"/>
    </location>
</feature>
<evidence type="ECO:0000256" key="1">
    <source>
        <dbReference type="SAM" id="MobiDB-lite"/>
    </source>
</evidence>
<dbReference type="PRINTS" id="PR00114">
    <property type="entry name" value="STPHPHTASE"/>
</dbReference>
<feature type="region of interest" description="Disordered" evidence="1">
    <location>
        <begin position="1"/>
        <end position="27"/>
    </location>
</feature>
<protein>
    <submittedName>
        <fullName evidence="3">Serine/threonine-protein phosphatase PP1-gamma catalytic subunit-like</fullName>
    </submittedName>
</protein>
<feature type="domain" description="Calcineurin-like phosphoesterase" evidence="2">
    <location>
        <begin position="51"/>
        <end position="104"/>
    </location>
</feature>
<gene>
    <name evidence="3" type="ORF">BIW11_04956</name>
</gene>
<dbReference type="OrthoDB" id="1930084at2759"/>
<dbReference type="InterPro" id="IPR004843">
    <property type="entry name" value="Calcineurin-like_PHP"/>
</dbReference>
<dbReference type="InterPro" id="IPR006186">
    <property type="entry name" value="Ser/Thr-sp_prot-phosphatase"/>
</dbReference>
<dbReference type="Pfam" id="PF00149">
    <property type="entry name" value="Metallophos"/>
    <property type="match status" value="1"/>
</dbReference>
<comment type="caution">
    <text evidence="3">The sequence shown here is derived from an EMBL/GenBank/DDBJ whole genome shotgun (WGS) entry which is preliminary data.</text>
</comment>
<evidence type="ECO:0000313" key="3">
    <source>
        <dbReference type="EMBL" id="OQR66631.1"/>
    </source>
</evidence>
<reference evidence="3 4" key="1">
    <citation type="journal article" date="2017" name="Gigascience">
        <title>Draft genome of the honey bee ectoparasitic mite, Tropilaelaps mercedesae, is shaped by the parasitic life history.</title>
        <authorList>
            <person name="Dong X."/>
            <person name="Armstrong S.D."/>
            <person name="Xia D."/>
            <person name="Makepeace B.L."/>
            <person name="Darby A.C."/>
            <person name="Kadowaki T."/>
        </authorList>
    </citation>
    <scope>NUCLEOTIDE SEQUENCE [LARGE SCALE GENOMIC DNA]</scope>
    <source>
        <strain evidence="3">Wuxi-XJTLU</strain>
    </source>
</reference>
<dbReference type="PANTHER" id="PTHR11668">
    <property type="entry name" value="SERINE/THREONINE PROTEIN PHOSPHATASE"/>
    <property type="match status" value="1"/>
</dbReference>
<proteinExistence type="predicted"/>
<evidence type="ECO:0000259" key="2">
    <source>
        <dbReference type="Pfam" id="PF00149"/>
    </source>
</evidence>
<name>A0A1V9WZL5_9ACAR</name>
<dbReference type="AlphaFoldDB" id="A0A1V9WZL5"/>